<evidence type="ECO:0000259" key="2">
    <source>
        <dbReference type="Pfam" id="PF00656"/>
    </source>
</evidence>
<name>A0AA38RJR5_9PEZI</name>
<dbReference type="PANTHER" id="PTHR48104">
    <property type="entry name" value="METACASPASE-4"/>
    <property type="match status" value="1"/>
</dbReference>
<evidence type="ECO:0000313" key="4">
    <source>
        <dbReference type="Proteomes" id="UP001174691"/>
    </source>
</evidence>
<evidence type="ECO:0000256" key="1">
    <source>
        <dbReference type="ARBA" id="ARBA00009005"/>
    </source>
</evidence>
<sequence length="603" mass="66227">MFTASKSADHTTPGLIEPAARRPTFSNVRASLVAITSSAKAGDYVYIHYSGHGVRGQPYGTFSNHSTGDLAFVLLDGDDADSERYLWGPELAVWLKALVDKDVTVTLVLDCCFSASVYRHEDDSDIRSQPYDAVVDSRHPMSQDCGLWGDATGGRHASMRPNWLVDPDGYAILVACGPDEVAKGVKDKESRRHGALSYFLLESLDKCGGVGRRILAIHRRLRAIFRQCCPQQNPVLFGNKRQGFFGPVGLENDDALVPVVVKGDGCVQLQAGRAHGVYEGDLFEVRSEDAELPEDSSAPGGSPIMGKVAQVGPLTSLLELSGSLSVLVQTGWVAKPRCRRSLRSFPVQLAPGILKPEEWLTAMENRSLSLRTVQGTDGQPPVFRIVMNGLEEFEIQDKSGRRIAHLQTWQRDQMHAGPMRDIVQSVEHLARYAMVRELGKESAVDAFRLSFDIQLTDPSGESISPDSATEVAHDDRLKLVVTNKGNATLYLYLYCLGACWQVENVLKAGYASILPIQRDGRVMNPFEKTLRMMLPSKLRDKGLRQCEDSIKIFVTSQPTCFDLLELPALGSSAREKPSGDRISGGGYADEAWTAINFVVRTTL</sequence>
<dbReference type="GO" id="GO:0006508">
    <property type="term" value="P:proteolysis"/>
    <property type="evidence" value="ECO:0007669"/>
    <property type="project" value="InterPro"/>
</dbReference>
<dbReference type="Pfam" id="PF00656">
    <property type="entry name" value="Peptidase_C14"/>
    <property type="match status" value="1"/>
</dbReference>
<dbReference type="AlphaFoldDB" id="A0AA38RJR5"/>
<accession>A0AA38RJR5</accession>
<dbReference type="Gene3D" id="3.40.50.1460">
    <property type="match status" value="1"/>
</dbReference>
<comment type="similarity">
    <text evidence="1">Belongs to the peptidase C14B family.</text>
</comment>
<dbReference type="InterPro" id="IPR011600">
    <property type="entry name" value="Pept_C14_caspase"/>
</dbReference>
<keyword evidence="4" id="KW-1185">Reference proteome</keyword>
<dbReference type="PANTHER" id="PTHR48104:SF30">
    <property type="entry name" value="METACASPASE-1"/>
    <property type="match status" value="1"/>
</dbReference>
<proteinExistence type="inferred from homology"/>
<dbReference type="Proteomes" id="UP001174691">
    <property type="component" value="Unassembled WGS sequence"/>
</dbReference>
<dbReference type="InterPro" id="IPR050452">
    <property type="entry name" value="Metacaspase"/>
</dbReference>
<protein>
    <submittedName>
        <fullName evidence="3">Caspase</fullName>
    </submittedName>
</protein>
<dbReference type="EMBL" id="JANBVN010000135">
    <property type="protein sequence ID" value="KAJ9139050.1"/>
    <property type="molecule type" value="Genomic_DNA"/>
</dbReference>
<gene>
    <name evidence="3" type="ORF">NKR19_g7572</name>
</gene>
<organism evidence="3 4">
    <name type="scientific">Coniochaeta hoffmannii</name>
    <dbReference type="NCBI Taxonomy" id="91930"/>
    <lineage>
        <taxon>Eukaryota</taxon>
        <taxon>Fungi</taxon>
        <taxon>Dikarya</taxon>
        <taxon>Ascomycota</taxon>
        <taxon>Pezizomycotina</taxon>
        <taxon>Sordariomycetes</taxon>
        <taxon>Sordariomycetidae</taxon>
        <taxon>Coniochaetales</taxon>
        <taxon>Coniochaetaceae</taxon>
        <taxon>Coniochaeta</taxon>
    </lineage>
</organism>
<evidence type="ECO:0000313" key="3">
    <source>
        <dbReference type="EMBL" id="KAJ9139050.1"/>
    </source>
</evidence>
<dbReference type="GO" id="GO:0004197">
    <property type="term" value="F:cysteine-type endopeptidase activity"/>
    <property type="evidence" value="ECO:0007669"/>
    <property type="project" value="InterPro"/>
</dbReference>
<dbReference type="GO" id="GO:0005737">
    <property type="term" value="C:cytoplasm"/>
    <property type="evidence" value="ECO:0007669"/>
    <property type="project" value="TreeGrafter"/>
</dbReference>
<feature type="domain" description="Peptidase C14 caspase" evidence="2">
    <location>
        <begin position="21"/>
        <end position="236"/>
    </location>
</feature>
<comment type="caution">
    <text evidence="3">The sequence shown here is derived from an EMBL/GenBank/DDBJ whole genome shotgun (WGS) entry which is preliminary data.</text>
</comment>
<reference evidence="3" key="1">
    <citation type="submission" date="2022-07" db="EMBL/GenBank/DDBJ databases">
        <title>Fungi with potential for degradation of polypropylene.</title>
        <authorList>
            <person name="Gostincar C."/>
        </authorList>
    </citation>
    <scope>NUCLEOTIDE SEQUENCE</scope>
    <source>
        <strain evidence="3">EXF-13287</strain>
    </source>
</reference>